<dbReference type="PANTHER" id="PTHR43593">
    <property type="match status" value="1"/>
</dbReference>
<proteinExistence type="predicted"/>
<dbReference type="InterPro" id="IPR036291">
    <property type="entry name" value="NAD(P)-bd_dom_sf"/>
</dbReference>
<organism evidence="3 4">
    <name type="scientific">Marinomonas sargassi</name>
    <dbReference type="NCBI Taxonomy" id="2984494"/>
    <lineage>
        <taxon>Bacteria</taxon>
        <taxon>Pseudomonadati</taxon>
        <taxon>Pseudomonadota</taxon>
        <taxon>Gammaproteobacteria</taxon>
        <taxon>Oceanospirillales</taxon>
        <taxon>Oceanospirillaceae</taxon>
        <taxon>Marinomonas</taxon>
    </lineage>
</organism>
<reference evidence="3 4" key="1">
    <citation type="submission" date="2022-10" db="EMBL/GenBank/DDBJ databases">
        <title>Marinomonas transparenta sp. nov. and Marinomonas sargassi sp. nov., isolated from marine alga (Sargassum natans (L.) Gaillon).</title>
        <authorList>
            <person name="Wang Y."/>
        </authorList>
    </citation>
    <scope>NUCLEOTIDE SEQUENCE [LARGE SCALE GENOMIC DNA]</scope>
    <source>
        <strain evidence="3 4">C2222</strain>
    </source>
</reference>
<dbReference type="InterPro" id="IPR000683">
    <property type="entry name" value="Gfo/Idh/MocA-like_OxRdtase_N"/>
</dbReference>
<evidence type="ECO:0000259" key="2">
    <source>
        <dbReference type="Pfam" id="PF02894"/>
    </source>
</evidence>
<dbReference type="RefSeq" id="WP_263531127.1">
    <property type="nucleotide sequence ID" value="NZ_JAOVZB010000006.1"/>
</dbReference>
<keyword evidence="4" id="KW-1185">Reference proteome</keyword>
<evidence type="ECO:0000259" key="1">
    <source>
        <dbReference type="Pfam" id="PF01408"/>
    </source>
</evidence>
<dbReference type="Gene3D" id="3.30.360.10">
    <property type="entry name" value="Dihydrodipicolinate Reductase, domain 2"/>
    <property type="match status" value="1"/>
</dbReference>
<dbReference type="SUPFAM" id="SSF55347">
    <property type="entry name" value="Glyceraldehyde-3-phosphate dehydrogenase-like, C-terminal domain"/>
    <property type="match status" value="1"/>
</dbReference>
<dbReference type="Gene3D" id="3.40.50.720">
    <property type="entry name" value="NAD(P)-binding Rossmann-like Domain"/>
    <property type="match status" value="1"/>
</dbReference>
<dbReference type="InterPro" id="IPR004104">
    <property type="entry name" value="Gfo/Idh/MocA-like_OxRdtase_C"/>
</dbReference>
<sequence>MKKSIRYGVLGCGMMGQEHLKNLALIHGAEVVAIAEPNKEMQQRCLELAPNAHMFNTLEELLAADLNLEALVIATPNYQHAEQLLELFDRTSLPILIEKPVVTSIEQVAKIRAAAEKHPAPIWVAMEYRYMPPVAQFRKQITQGDIGSMKMLNIREHRFPFLEKVDDWNRFNHKTGGTLVEKCCHFFDLMRLLTGSEVTRVYSSTGQDCNHLEENYDGQAPDIIDNAFVIVDFKSGQRACLDLNMFAEGSRYQEEICAIGPKAKIECFVPGPGRFWPVDSLGAAPIPKVVLSPRLPKGPIEADIPVDEKLLDAGDHNGSTYYQHLGFFKAITENAAVDVSLEDGLKAVVIGLAAQHSSVTGQAITITEDGYSFSQV</sequence>
<dbReference type="Pfam" id="PF01408">
    <property type="entry name" value="GFO_IDH_MocA"/>
    <property type="match status" value="1"/>
</dbReference>
<evidence type="ECO:0000313" key="3">
    <source>
        <dbReference type="EMBL" id="MCV2403744.1"/>
    </source>
</evidence>
<accession>A0ABT2YV35</accession>
<dbReference type="Pfam" id="PF02894">
    <property type="entry name" value="GFO_IDH_MocA_C"/>
    <property type="match status" value="1"/>
</dbReference>
<protein>
    <submittedName>
        <fullName evidence="3">Gfo/Idh/MocA family oxidoreductase</fullName>
    </submittedName>
</protein>
<feature type="domain" description="Gfo/Idh/MocA-like oxidoreductase N-terminal" evidence="1">
    <location>
        <begin position="5"/>
        <end position="125"/>
    </location>
</feature>
<dbReference type="SUPFAM" id="SSF51735">
    <property type="entry name" value="NAD(P)-binding Rossmann-fold domains"/>
    <property type="match status" value="1"/>
</dbReference>
<gene>
    <name evidence="3" type="ORF">OFY17_12795</name>
</gene>
<feature type="domain" description="Gfo/Idh/MocA-like oxidoreductase C-terminal" evidence="2">
    <location>
        <begin position="138"/>
        <end position="365"/>
    </location>
</feature>
<evidence type="ECO:0000313" key="4">
    <source>
        <dbReference type="Proteomes" id="UP001209713"/>
    </source>
</evidence>
<comment type="caution">
    <text evidence="3">The sequence shown here is derived from an EMBL/GenBank/DDBJ whole genome shotgun (WGS) entry which is preliminary data.</text>
</comment>
<dbReference type="EMBL" id="JAOVZB010000006">
    <property type="protein sequence ID" value="MCV2403744.1"/>
    <property type="molecule type" value="Genomic_DNA"/>
</dbReference>
<dbReference type="InterPro" id="IPR050424">
    <property type="entry name" value="Gfo-Idh-MocA_inositol_DH"/>
</dbReference>
<dbReference type="Proteomes" id="UP001209713">
    <property type="component" value="Unassembled WGS sequence"/>
</dbReference>
<name>A0ABT2YV35_9GAMM</name>
<dbReference type="PANTHER" id="PTHR43593:SF1">
    <property type="entry name" value="INOSITOL 2-DEHYDROGENASE"/>
    <property type="match status" value="1"/>
</dbReference>